<proteinExistence type="predicted"/>
<dbReference type="SUPFAM" id="SSF52833">
    <property type="entry name" value="Thioredoxin-like"/>
    <property type="match status" value="1"/>
</dbReference>
<organism evidence="2 3">
    <name type="scientific">Sclerotinia trifoliorum</name>
    <dbReference type="NCBI Taxonomy" id="28548"/>
    <lineage>
        <taxon>Eukaryota</taxon>
        <taxon>Fungi</taxon>
        <taxon>Dikarya</taxon>
        <taxon>Ascomycota</taxon>
        <taxon>Pezizomycotina</taxon>
        <taxon>Leotiomycetes</taxon>
        <taxon>Helotiales</taxon>
        <taxon>Sclerotiniaceae</taxon>
        <taxon>Sclerotinia</taxon>
    </lineage>
</organism>
<dbReference type="CDD" id="cd03024">
    <property type="entry name" value="DsbA_FrnE"/>
    <property type="match status" value="1"/>
</dbReference>
<dbReference type="InterPro" id="IPR001853">
    <property type="entry name" value="DSBA-like_thioredoxin_dom"/>
</dbReference>
<evidence type="ECO:0000313" key="3">
    <source>
        <dbReference type="Proteomes" id="UP000624404"/>
    </source>
</evidence>
<reference evidence="2" key="1">
    <citation type="submission" date="2020-10" db="EMBL/GenBank/DDBJ databases">
        <authorList>
            <person name="Kusch S."/>
        </authorList>
    </citation>
    <scope>NUCLEOTIDE SEQUENCE</scope>
    <source>
        <strain evidence="2">SwB9</strain>
    </source>
</reference>
<keyword evidence="3" id="KW-1185">Reference proteome</keyword>
<dbReference type="Proteomes" id="UP000624404">
    <property type="component" value="Unassembled WGS sequence"/>
</dbReference>
<sequence length="228" mass="25739">MFKATLRKMTKFDIEVVSDTVCPWCYVGKERLEQGITAYKQRHPDSDDTFNITWLPFYLAPDAPKKGVDKRSWYASRFGEERITMMDNRLAQIGKGLGINFKFGGKTGHTRDSHRIIELAKTKSPAVQTKVVDSLFKSYFEEEGDITSHEMIRDAAVKAGLDEREVNEWLESDKGGAEVDREVEAARRNSISGVPNFTVQGKYEIGGAQDSAVFLRLFEKIKGAEKSS</sequence>
<name>A0A8H2ZRI2_9HELO</name>
<dbReference type="GO" id="GO:0016491">
    <property type="term" value="F:oxidoreductase activity"/>
    <property type="evidence" value="ECO:0007669"/>
    <property type="project" value="InterPro"/>
</dbReference>
<dbReference type="PANTHER" id="PTHR13887">
    <property type="entry name" value="GLUTATHIONE S-TRANSFERASE KAPPA"/>
    <property type="match status" value="1"/>
</dbReference>
<dbReference type="Gene3D" id="3.40.30.10">
    <property type="entry name" value="Glutaredoxin"/>
    <property type="match status" value="1"/>
</dbReference>
<accession>A0A8H2ZRI2</accession>
<feature type="domain" description="DSBA-like thioredoxin" evidence="1">
    <location>
        <begin position="14"/>
        <end position="214"/>
    </location>
</feature>
<evidence type="ECO:0000259" key="1">
    <source>
        <dbReference type="Pfam" id="PF01323"/>
    </source>
</evidence>
<dbReference type="OrthoDB" id="1930760at2759"/>
<dbReference type="PANTHER" id="PTHR13887:SF41">
    <property type="entry name" value="THIOREDOXIN SUPERFAMILY PROTEIN"/>
    <property type="match status" value="1"/>
</dbReference>
<dbReference type="InterPro" id="IPR036249">
    <property type="entry name" value="Thioredoxin-like_sf"/>
</dbReference>
<protein>
    <submittedName>
        <fullName evidence="2">A3af97be-edc9-4e15-b566-f0a6bda393c6</fullName>
    </submittedName>
</protein>
<gene>
    <name evidence="2" type="ORF">SCLTRI_LOCUS3732</name>
</gene>
<evidence type="ECO:0000313" key="2">
    <source>
        <dbReference type="EMBL" id="CAD6443940.1"/>
    </source>
</evidence>
<comment type="caution">
    <text evidence="2">The sequence shown here is derived from an EMBL/GenBank/DDBJ whole genome shotgun (WGS) entry which is preliminary data.</text>
</comment>
<dbReference type="EMBL" id="CAJHIA010000011">
    <property type="protein sequence ID" value="CAD6443940.1"/>
    <property type="molecule type" value="Genomic_DNA"/>
</dbReference>
<dbReference type="Pfam" id="PF01323">
    <property type="entry name" value="DSBA"/>
    <property type="match status" value="1"/>
</dbReference>
<dbReference type="AlphaFoldDB" id="A0A8H2ZRI2"/>